<dbReference type="AlphaFoldDB" id="A0A9P5SBM2"/>
<gene>
    <name evidence="2" type="ORF">BG006_000257</name>
</gene>
<evidence type="ECO:0000313" key="3">
    <source>
        <dbReference type="Proteomes" id="UP000696485"/>
    </source>
</evidence>
<organism evidence="2 3">
    <name type="scientific">Podila minutissima</name>
    <dbReference type="NCBI Taxonomy" id="64525"/>
    <lineage>
        <taxon>Eukaryota</taxon>
        <taxon>Fungi</taxon>
        <taxon>Fungi incertae sedis</taxon>
        <taxon>Mucoromycota</taxon>
        <taxon>Mortierellomycotina</taxon>
        <taxon>Mortierellomycetes</taxon>
        <taxon>Mortierellales</taxon>
        <taxon>Mortierellaceae</taxon>
        <taxon>Podila</taxon>
    </lineage>
</organism>
<proteinExistence type="predicted"/>
<feature type="compositionally biased region" description="Acidic residues" evidence="1">
    <location>
        <begin position="462"/>
        <end position="515"/>
    </location>
</feature>
<feature type="region of interest" description="Disordered" evidence="1">
    <location>
        <begin position="433"/>
        <end position="539"/>
    </location>
</feature>
<sequence>MTRKAQTQASGSTTLNERIAIGYQDLAKLMSHLQSPQTIETEGEGRCLFFQAFMAAAFTLWLTFEEVTQLQGKHIKFPESSSEGSPYFTVSMPFRTSNPLNPLQENVYEIYLQPDEPDACLVTKLLDWIQWSAQHNLDPLGDDDFVFPDIFSDDDDDDDDIQMDKRCSDTQVASMMDKYARDTGLIEDGSRLSTDCLRRGGAQHRLMHVQNRWLFKAVKWWGGWTDRDSAESVFEHILADSPRTNFGNMMSPQRTSQVGGDNIWKTVDALVMSDRLKAAIQTMETNNEAVAKLEKASQQSDRKIDQGFKDLRREWAEVKDTVSRAVLSLESGAAHSHNADNNNLTKRPDFPKIVHWKEAIQQWDKGDPKRGLDLPLCKWPPAWRKNSLSFYHRSVIVQEFELFGRDESKMRDEYGDLLSGRVMDLVSAIRDRRRDRKMQKRGVSPTHFIRPGRKPKRKLEEVEIEEEEDEEEEDEEEEDEEEEDAEEVDEEEEDEEEEKGGDEDDKEDEELEENDGGEKDVDVEYNSAEEEGSERPLGK</sequence>
<dbReference type="Gene3D" id="1.10.443.10">
    <property type="entry name" value="Intergrase catalytic core"/>
    <property type="match status" value="1"/>
</dbReference>
<dbReference type="GO" id="GO:0003677">
    <property type="term" value="F:DNA binding"/>
    <property type="evidence" value="ECO:0007669"/>
    <property type="project" value="InterPro"/>
</dbReference>
<protein>
    <submittedName>
        <fullName evidence="2">Uncharacterized protein</fullName>
    </submittedName>
</protein>
<accession>A0A9P5SBM2</accession>
<keyword evidence="3" id="KW-1185">Reference proteome</keyword>
<feature type="compositionally biased region" description="Acidic residues" evidence="1">
    <location>
        <begin position="523"/>
        <end position="532"/>
    </location>
</feature>
<dbReference type="Proteomes" id="UP000696485">
    <property type="component" value="Unassembled WGS sequence"/>
</dbReference>
<name>A0A9P5SBM2_9FUNG</name>
<evidence type="ECO:0000256" key="1">
    <source>
        <dbReference type="SAM" id="MobiDB-lite"/>
    </source>
</evidence>
<dbReference type="GO" id="GO:0006310">
    <property type="term" value="P:DNA recombination"/>
    <property type="evidence" value="ECO:0007669"/>
    <property type="project" value="InterPro"/>
</dbReference>
<dbReference type="EMBL" id="JAAAUY010001032">
    <property type="protein sequence ID" value="KAF9324763.1"/>
    <property type="molecule type" value="Genomic_DNA"/>
</dbReference>
<evidence type="ECO:0000313" key="2">
    <source>
        <dbReference type="EMBL" id="KAF9324763.1"/>
    </source>
</evidence>
<dbReference type="InterPro" id="IPR013762">
    <property type="entry name" value="Integrase-like_cat_sf"/>
</dbReference>
<comment type="caution">
    <text evidence="2">The sequence shown here is derived from an EMBL/GenBank/DDBJ whole genome shotgun (WGS) entry which is preliminary data.</text>
</comment>
<dbReference type="GO" id="GO:0015074">
    <property type="term" value="P:DNA integration"/>
    <property type="evidence" value="ECO:0007669"/>
    <property type="project" value="InterPro"/>
</dbReference>
<reference evidence="2" key="1">
    <citation type="journal article" date="2020" name="Fungal Divers.">
        <title>Resolving the Mortierellaceae phylogeny through synthesis of multi-gene phylogenetics and phylogenomics.</title>
        <authorList>
            <person name="Vandepol N."/>
            <person name="Liber J."/>
            <person name="Desiro A."/>
            <person name="Na H."/>
            <person name="Kennedy M."/>
            <person name="Barry K."/>
            <person name="Grigoriev I.V."/>
            <person name="Miller A.N."/>
            <person name="O'Donnell K."/>
            <person name="Stajich J.E."/>
            <person name="Bonito G."/>
        </authorList>
    </citation>
    <scope>NUCLEOTIDE SEQUENCE</scope>
    <source>
        <strain evidence="2">NVP1</strain>
    </source>
</reference>